<dbReference type="AlphaFoldDB" id="A7TFR0"/>
<gene>
    <name evidence="8" type="ORF">Kpol_1023p37</name>
</gene>
<protein>
    <recommendedName>
        <fullName evidence="4">Small ribosomal subunit protein mS41</fullName>
    </recommendedName>
    <alternativeName>
        <fullName evidence="5">Protein FYV4, mitochondrial</fullName>
    </alternativeName>
</protein>
<dbReference type="SMART" id="SM01238">
    <property type="entry name" value="IGR"/>
    <property type="match status" value="1"/>
</dbReference>
<dbReference type="EMBL" id="DS480384">
    <property type="protein sequence ID" value="EDO18868.1"/>
    <property type="molecule type" value="Genomic_DNA"/>
</dbReference>
<dbReference type="OrthoDB" id="18595at2759"/>
<dbReference type="PhylomeDB" id="A7TFR0"/>
<dbReference type="KEGG" id="vpo:Kpol_1023p37"/>
<dbReference type="PANTHER" id="PTHR28235:SF1">
    <property type="entry name" value="SMALL RIBOSOMAL SUBUNIT PROTEIN MS41"/>
    <property type="match status" value="1"/>
</dbReference>
<evidence type="ECO:0000256" key="5">
    <source>
        <dbReference type="ARBA" id="ARBA00035341"/>
    </source>
</evidence>
<evidence type="ECO:0000256" key="1">
    <source>
        <dbReference type="ARBA" id="ARBA00004173"/>
    </source>
</evidence>
<dbReference type="GO" id="GO:0003735">
    <property type="term" value="F:structural constituent of ribosome"/>
    <property type="evidence" value="ECO:0007669"/>
    <property type="project" value="EnsemblFungi"/>
</dbReference>
<comment type="subcellular location">
    <subcellularLocation>
        <location evidence="1">Mitochondrion</location>
    </subcellularLocation>
</comment>
<evidence type="ECO:0000256" key="3">
    <source>
        <dbReference type="ARBA" id="ARBA00023128"/>
    </source>
</evidence>
<sequence length="124" mass="14705">MISRRFLSISRPLLKLNNTKVSIPKTNESIPDVDTFLKKIGRSCHEASETYGNNWSNLFTWKSRALKRRGITAQQRKYILEQVERYKRNKEIVQVDKGKKSFFGGERHRKENHAKWEAEQRVKN</sequence>
<dbReference type="Proteomes" id="UP000000267">
    <property type="component" value="Unassembled WGS sequence"/>
</dbReference>
<evidence type="ECO:0000313" key="9">
    <source>
        <dbReference type="Proteomes" id="UP000000267"/>
    </source>
</evidence>
<dbReference type="FunCoup" id="A7TFR0">
    <property type="interactions" value="154"/>
</dbReference>
<feature type="domain" description="Small ribosomal subunit protein mS41 SAM" evidence="7">
    <location>
        <begin position="33"/>
        <end position="89"/>
    </location>
</feature>
<dbReference type="InterPro" id="IPR019083">
    <property type="entry name" value="SAM_Ribosomal_mS41"/>
</dbReference>
<dbReference type="HOGENOM" id="CLU_126121_2_0_1"/>
<reference evidence="8 9" key="1">
    <citation type="journal article" date="2007" name="Proc. Natl. Acad. Sci. U.S.A.">
        <title>Independent sorting-out of thousands of duplicated gene pairs in two yeast species descended from a whole-genome duplication.</title>
        <authorList>
            <person name="Scannell D.R."/>
            <person name="Frank A.C."/>
            <person name="Conant G.C."/>
            <person name="Byrne K.P."/>
            <person name="Woolfit M."/>
            <person name="Wolfe K.H."/>
        </authorList>
    </citation>
    <scope>NUCLEOTIDE SEQUENCE [LARGE SCALE GENOMIC DNA]</scope>
    <source>
        <strain evidence="9">ATCC 22028 / DSM 70294 / BCRC 21397 / CBS 2163 / NBRC 10782 / NRRL Y-8283 / UCD 57-17</strain>
    </source>
</reference>
<feature type="region of interest" description="Disordered" evidence="6">
    <location>
        <begin position="103"/>
        <end position="124"/>
    </location>
</feature>
<keyword evidence="9" id="KW-1185">Reference proteome</keyword>
<evidence type="ECO:0000256" key="4">
    <source>
        <dbReference type="ARBA" id="ARBA00035129"/>
    </source>
</evidence>
<dbReference type="InParanoid" id="A7TFR0"/>
<keyword evidence="3" id="KW-0496">Mitochondrion</keyword>
<evidence type="ECO:0000259" key="7">
    <source>
        <dbReference type="SMART" id="SM01238"/>
    </source>
</evidence>
<dbReference type="eggNOG" id="ENOG502SCMV">
    <property type="taxonomic scope" value="Eukaryota"/>
</dbReference>
<evidence type="ECO:0000256" key="6">
    <source>
        <dbReference type="SAM" id="MobiDB-lite"/>
    </source>
</evidence>
<accession>A7TFR0</accession>
<evidence type="ECO:0000313" key="8">
    <source>
        <dbReference type="EMBL" id="EDO18868.1"/>
    </source>
</evidence>
<dbReference type="GO" id="GO:0005763">
    <property type="term" value="C:mitochondrial small ribosomal subunit"/>
    <property type="evidence" value="ECO:0007669"/>
    <property type="project" value="EnsemblFungi"/>
</dbReference>
<organism evidence="9">
    <name type="scientific">Vanderwaltozyma polyspora (strain ATCC 22028 / DSM 70294 / BCRC 21397 / CBS 2163 / NBRC 10782 / NRRL Y-8283 / UCD 57-17)</name>
    <name type="common">Kluyveromyces polysporus</name>
    <dbReference type="NCBI Taxonomy" id="436907"/>
    <lineage>
        <taxon>Eukaryota</taxon>
        <taxon>Fungi</taxon>
        <taxon>Dikarya</taxon>
        <taxon>Ascomycota</taxon>
        <taxon>Saccharomycotina</taxon>
        <taxon>Saccharomycetes</taxon>
        <taxon>Saccharomycetales</taxon>
        <taxon>Saccharomycetaceae</taxon>
        <taxon>Vanderwaltozyma</taxon>
    </lineage>
</organism>
<dbReference type="PANTHER" id="PTHR28235">
    <property type="entry name" value="PROTEIN FYV4, MITOCHONDRIAL"/>
    <property type="match status" value="1"/>
</dbReference>
<proteinExistence type="inferred from homology"/>
<dbReference type="Pfam" id="PF09597">
    <property type="entry name" value="SAM_Ribosomal_mS41"/>
    <property type="match status" value="1"/>
</dbReference>
<dbReference type="InterPro" id="IPR039603">
    <property type="entry name" value="Ribosomal_mS41"/>
</dbReference>
<comment type="similarity">
    <text evidence="2">Belongs to the mitochondrion-specific ribosomal protein mS41 family.</text>
</comment>
<dbReference type="GeneID" id="5547184"/>
<name>A7TFR0_VANPO</name>
<dbReference type="OMA" id="FENKWEN"/>
<dbReference type="STRING" id="436907.A7TFR0"/>
<dbReference type="RefSeq" id="XP_001646726.1">
    <property type="nucleotide sequence ID" value="XM_001646676.1"/>
</dbReference>
<evidence type="ECO:0000256" key="2">
    <source>
        <dbReference type="ARBA" id="ARBA00010492"/>
    </source>
</evidence>